<protein>
    <submittedName>
        <fullName evidence="2">Uncharacterized protein</fullName>
    </submittedName>
</protein>
<name>A0A9P6KUE3_9PLEO</name>
<feature type="signal peptide" evidence="1">
    <location>
        <begin position="1"/>
        <end position="16"/>
    </location>
</feature>
<reference evidence="2" key="1">
    <citation type="journal article" date="2020" name="Mol. Plant Microbe Interact.">
        <title>Genome Sequence of the Biocontrol Agent Coniothyrium minitans strain Conio (IMI 134523).</title>
        <authorList>
            <person name="Patel D."/>
            <person name="Shittu T.A."/>
            <person name="Baroncelli R."/>
            <person name="Muthumeenakshi S."/>
            <person name="Osborne T.H."/>
            <person name="Janganan T.K."/>
            <person name="Sreenivasaprasad S."/>
        </authorList>
    </citation>
    <scope>NUCLEOTIDE SEQUENCE</scope>
    <source>
        <strain evidence="2">Conio</strain>
    </source>
</reference>
<sequence length="112" mass="12826">MNFFTIFTYLSALALALPQTQPANPDLDHRGEGCGYFRNAFTGEWNIWLLPKCANFDDGTYETRITNPKCKACYMFAGDNCSGGLLWVGNNDKQWHWFQNGVKSYYCKTTFP</sequence>
<dbReference type="EMBL" id="WJXW01000003">
    <property type="protein sequence ID" value="KAF9738881.1"/>
    <property type="molecule type" value="Genomic_DNA"/>
</dbReference>
<accession>A0A9P6KUE3</accession>
<dbReference type="Proteomes" id="UP000756921">
    <property type="component" value="Unassembled WGS sequence"/>
</dbReference>
<gene>
    <name evidence="2" type="ORF">PMIN01_04164</name>
</gene>
<proteinExistence type="predicted"/>
<keyword evidence="3" id="KW-1185">Reference proteome</keyword>
<evidence type="ECO:0000313" key="2">
    <source>
        <dbReference type="EMBL" id="KAF9738881.1"/>
    </source>
</evidence>
<keyword evidence="1" id="KW-0732">Signal</keyword>
<feature type="chain" id="PRO_5040137668" evidence="1">
    <location>
        <begin position="17"/>
        <end position="112"/>
    </location>
</feature>
<comment type="caution">
    <text evidence="2">The sequence shown here is derived from an EMBL/GenBank/DDBJ whole genome shotgun (WGS) entry which is preliminary data.</text>
</comment>
<evidence type="ECO:0000313" key="3">
    <source>
        <dbReference type="Proteomes" id="UP000756921"/>
    </source>
</evidence>
<evidence type="ECO:0000256" key="1">
    <source>
        <dbReference type="SAM" id="SignalP"/>
    </source>
</evidence>
<dbReference type="AlphaFoldDB" id="A0A9P6KUE3"/>
<organism evidence="2 3">
    <name type="scientific">Paraphaeosphaeria minitans</name>
    <dbReference type="NCBI Taxonomy" id="565426"/>
    <lineage>
        <taxon>Eukaryota</taxon>
        <taxon>Fungi</taxon>
        <taxon>Dikarya</taxon>
        <taxon>Ascomycota</taxon>
        <taxon>Pezizomycotina</taxon>
        <taxon>Dothideomycetes</taxon>
        <taxon>Pleosporomycetidae</taxon>
        <taxon>Pleosporales</taxon>
        <taxon>Massarineae</taxon>
        <taxon>Didymosphaeriaceae</taxon>
        <taxon>Paraphaeosphaeria</taxon>
    </lineage>
</organism>